<dbReference type="AlphaFoldDB" id="A0A0B3YWI0"/>
<evidence type="ECO:0000313" key="4">
    <source>
        <dbReference type="Proteomes" id="UP000031197"/>
    </source>
</evidence>
<dbReference type="PANTHER" id="PTHR43084">
    <property type="entry name" value="PERSULFIDE DIOXYGENASE ETHE1"/>
    <property type="match status" value="1"/>
</dbReference>
<dbReference type="SUPFAM" id="SSF56281">
    <property type="entry name" value="Metallo-hydrolase/oxidoreductase"/>
    <property type="match status" value="1"/>
</dbReference>
<dbReference type="InterPro" id="IPR036866">
    <property type="entry name" value="RibonucZ/Hydroxyglut_hydro"/>
</dbReference>
<dbReference type="EMBL" id="JWLW01000056">
    <property type="protein sequence ID" value="KHT46336.1"/>
    <property type="molecule type" value="Genomic_DNA"/>
</dbReference>
<dbReference type="SMART" id="SM00849">
    <property type="entry name" value="Lactamase_B"/>
    <property type="match status" value="1"/>
</dbReference>
<dbReference type="CDD" id="cd07724">
    <property type="entry name" value="POD-like_MBL-fold"/>
    <property type="match status" value="1"/>
</dbReference>
<dbReference type="Proteomes" id="UP000031197">
    <property type="component" value="Unassembled WGS sequence"/>
</dbReference>
<sequence length="284" mass="31352">MNVETFYDNKTATFTYVLFDPASKECGVIDSVADYDIFSGRASMESADKVIDFVNQNQLKNKWILETHVHADHITAAHYLKSKIGGKIGIGSGIKTVLDTWLDVFETANDTPRDGSQFDVLFEEGDTFNIGEYEVKVWHTPGHTPACASFLVDGKIFVGDTMFAPNLGTARCDFPGGSAEQLYNTIQRFFTLPDDTTVYLGHDYPKEGAAPLSTVSIKEAKETNKQIRPEVTLQEYVEKREARDATLAVPKLLLPAIQANLRNGQFGATSEGGKQFIKIPVNAI</sequence>
<dbReference type="RefSeq" id="WP_039222450.1">
    <property type="nucleotide sequence ID" value="NZ_JWLW01000056.1"/>
</dbReference>
<feature type="domain" description="Metallo-beta-lactamase" evidence="2">
    <location>
        <begin position="12"/>
        <end position="202"/>
    </location>
</feature>
<comment type="caution">
    <text evidence="3">The sequence shown here is derived from an EMBL/GenBank/DDBJ whole genome shotgun (WGS) entry which is preliminary data.</text>
</comment>
<name>A0A0B3YWI0_9ALTE</name>
<dbReference type="GO" id="GO:0006749">
    <property type="term" value="P:glutathione metabolic process"/>
    <property type="evidence" value="ECO:0007669"/>
    <property type="project" value="InterPro"/>
</dbReference>
<dbReference type="PANTHER" id="PTHR43084:SF1">
    <property type="entry name" value="PERSULFIDE DIOXYGENASE ETHE1, MITOCHONDRIAL"/>
    <property type="match status" value="1"/>
</dbReference>
<keyword evidence="4" id="KW-1185">Reference proteome</keyword>
<accession>A0A0B3YWI0</accession>
<dbReference type="Pfam" id="PF00753">
    <property type="entry name" value="Lactamase_B"/>
    <property type="match status" value="1"/>
</dbReference>
<gene>
    <name evidence="3" type="ORF">RJ41_14810</name>
</gene>
<dbReference type="OrthoDB" id="9784009at2"/>
<organism evidence="3 4">
    <name type="scientific">Alteromonas marina</name>
    <dbReference type="NCBI Taxonomy" id="203795"/>
    <lineage>
        <taxon>Bacteria</taxon>
        <taxon>Pseudomonadati</taxon>
        <taxon>Pseudomonadota</taxon>
        <taxon>Gammaproteobacteria</taxon>
        <taxon>Alteromonadales</taxon>
        <taxon>Alteromonadaceae</taxon>
        <taxon>Alteromonas/Salinimonas group</taxon>
        <taxon>Alteromonas</taxon>
    </lineage>
</organism>
<dbReference type="InterPro" id="IPR044528">
    <property type="entry name" value="POD-like_MBL-fold"/>
</dbReference>
<proteinExistence type="predicted"/>
<dbReference type="InterPro" id="IPR051682">
    <property type="entry name" value="Mito_Persulfide_Diox"/>
</dbReference>
<dbReference type="GO" id="GO:0046872">
    <property type="term" value="F:metal ion binding"/>
    <property type="evidence" value="ECO:0007669"/>
    <property type="project" value="UniProtKB-KW"/>
</dbReference>
<dbReference type="GO" id="GO:0050313">
    <property type="term" value="F:sulfur dioxygenase activity"/>
    <property type="evidence" value="ECO:0007669"/>
    <property type="project" value="InterPro"/>
</dbReference>
<reference evidence="3 4" key="1">
    <citation type="submission" date="2014-12" db="EMBL/GenBank/DDBJ databases">
        <title>Genome sequencing of Alteromonas marina AD001.</title>
        <authorList>
            <person name="Adrian T.G.S."/>
            <person name="Chan K.G."/>
        </authorList>
    </citation>
    <scope>NUCLEOTIDE SEQUENCE [LARGE SCALE GENOMIC DNA]</scope>
    <source>
        <strain evidence="3 4">AD001</strain>
    </source>
</reference>
<evidence type="ECO:0000256" key="1">
    <source>
        <dbReference type="ARBA" id="ARBA00022723"/>
    </source>
</evidence>
<evidence type="ECO:0000313" key="3">
    <source>
        <dbReference type="EMBL" id="KHT46336.1"/>
    </source>
</evidence>
<dbReference type="InterPro" id="IPR001279">
    <property type="entry name" value="Metallo-B-lactamas"/>
</dbReference>
<dbReference type="Gene3D" id="3.60.15.10">
    <property type="entry name" value="Ribonuclease Z/Hydroxyacylglutathione hydrolase-like"/>
    <property type="match status" value="1"/>
</dbReference>
<protein>
    <recommendedName>
        <fullName evidence="2">Metallo-beta-lactamase domain-containing protein</fullName>
    </recommendedName>
</protein>
<keyword evidence="1" id="KW-0479">Metal-binding</keyword>
<dbReference type="GO" id="GO:0070813">
    <property type="term" value="P:hydrogen sulfide metabolic process"/>
    <property type="evidence" value="ECO:0007669"/>
    <property type="project" value="TreeGrafter"/>
</dbReference>
<evidence type="ECO:0000259" key="2">
    <source>
        <dbReference type="SMART" id="SM00849"/>
    </source>
</evidence>